<evidence type="ECO:0000259" key="9">
    <source>
        <dbReference type="PROSITE" id="PS50928"/>
    </source>
</evidence>
<dbReference type="Gene3D" id="1.10.3720.10">
    <property type="entry name" value="MetI-like"/>
    <property type="match status" value="1"/>
</dbReference>
<dbReference type="GO" id="GO:0005315">
    <property type="term" value="F:phosphate transmembrane transporter activity"/>
    <property type="evidence" value="ECO:0007669"/>
    <property type="project" value="InterPro"/>
</dbReference>
<dbReference type="GO" id="GO:0005886">
    <property type="term" value="C:plasma membrane"/>
    <property type="evidence" value="ECO:0007669"/>
    <property type="project" value="UniProtKB-SubCell"/>
</dbReference>
<dbReference type="SUPFAM" id="SSF161098">
    <property type="entry name" value="MetI-like"/>
    <property type="match status" value="1"/>
</dbReference>
<keyword evidence="3" id="KW-0813">Transport</keyword>
<dbReference type="InterPro" id="IPR000515">
    <property type="entry name" value="MetI-like"/>
</dbReference>
<dbReference type="Proteomes" id="UP000245998">
    <property type="component" value="Unassembled WGS sequence"/>
</dbReference>
<feature type="transmembrane region" description="Helical" evidence="8">
    <location>
        <begin position="66"/>
        <end position="88"/>
    </location>
</feature>
<feature type="transmembrane region" description="Helical" evidence="8">
    <location>
        <begin position="12"/>
        <end position="34"/>
    </location>
</feature>
<sequence>MNAKLADRIATIVFYMIAVMIAILLTGLLGYLLYNGLPKLSWDFITSSPQVFKEGGGIGPQLFNSFYLLVLTMLISIPLSLGAGIYMAEYAKKNRFTNFLRTMIETLSSLPSIVVGLFGFLFFVIYMGWGFSILSGAFALTIFNLPLMVRVVEDSLRSVPQSQKEAGLALGVSRWEVVATIMLPAALPGIITGVILAAGRVFGEAAALIYTAGMSSPTLDFTNWNPFSPSSPLNPLRPAETLAVHIWKINGEGLMPDVRDVSDGAALLLVLVILVFNLGARWVGHLIYKRMTSS</sequence>
<evidence type="ECO:0000256" key="7">
    <source>
        <dbReference type="ARBA" id="ARBA00023136"/>
    </source>
</evidence>
<dbReference type="AlphaFoldDB" id="A0A2U1K213"/>
<dbReference type="InterPro" id="IPR005672">
    <property type="entry name" value="Phosphate_PstA"/>
</dbReference>
<comment type="subcellular location">
    <subcellularLocation>
        <location evidence="1 8">Cell membrane</location>
        <topology evidence="1 8">Multi-pass membrane protein</topology>
    </subcellularLocation>
</comment>
<dbReference type="GO" id="GO:0035435">
    <property type="term" value="P:phosphate ion transmembrane transport"/>
    <property type="evidence" value="ECO:0007669"/>
    <property type="project" value="InterPro"/>
</dbReference>
<dbReference type="InterPro" id="IPR035906">
    <property type="entry name" value="MetI-like_sf"/>
</dbReference>
<feature type="transmembrane region" description="Helical" evidence="8">
    <location>
        <begin position="109"/>
        <end position="127"/>
    </location>
</feature>
<proteinExistence type="inferred from homology"/>
<evidence type="ECO:0000313" key="10">
    <source>
        <dbReference type="EMBL" id="PWA11234.1"/>
    </source>
</evidence>
<dbReference type="PANTHER" id="PTHR43470">
    <property type="entry name" value="PHOSPHATE TRANSPORT SYSTEM PERMEASE PROTEIN PSTA-RELATED"/>
    <property type="match status" value="1"/>
</dbReference>
<dbReference type="NCBIfam" id="TIGR00974">
    <property type="entry name" value="3a0107s02c"/>
    <property type="match status" value="1"/>
</dbReference>
<evidence type="ECO:0000256" key="8">
    <source>
        <dbReference type="RuleBase" id="RU363043"/>
    </source>
</evidence>
<organism evidence="10 11">
    <name type="scientific">Pueribacillus theae</name>
    <dbReference type="NCBI Taxonomy" id="2171751"/>
    <lineage>
        <taxon>Bacteria</taxon>
        <taxon>Bacillati</taxon>
        <taxon>Bacillota</taxon>
        <taxon>Bacilli</taxon>
        <taxon>Bacillales</taxon>
        <taxon>Bacillaceae</taxon>
        <taxon>Pueribacillus</taxon>
    </lineage>
</organism>
<dbReference type="OrthoDB" id="9807065at2"/>
<reference evidence="10 11" key="1">
    <citation type="submission" date="2018-04" db="EMBL/GenBank/DDBJ databases">
        <title>Camelliibacillus theae gen. nov., sp. nov., isolated from Pu'er tea.</title>
        <authorList>
            <person name="Niu L."/>
        </authorList>
    </citation>
    <scope>NUCLEOTIDE SEQUENCE [LARGE SCALE GENOMIC DNA]</scope>
    <source>
        <strain evidence="10 11">T8</strain>
    </source>
</reference>
<feature type="domain" description="ABC transmembrane type-1" evidence="9">
    <location>
        <begin position="62"/>
        <end position="280"/>
    </location>
</feature>
<keyword evidence="6 8" id="KW-1133">Transmembrane helix</keyword>
<evidence type="ECO:0000256" key="6">
    <source>
        <dbReference type="ARBA" id="ARBA00022989"/>
    </source>
</evidence>
<gene>
    <name evidence="10" type="primary">pstA</name>
    <name evidence="10" type="ORF">DCC39_09705</name>
</gene>
<dbReference type="CDD" id="cd06261">
    <property type="entry name" value="TM_PBP2"/>
    <property type="match status" value="1"/>
</dbReference>
<feature type="transmembrane region" description="Helical" evidence="8">
    <location>
        <begin position="173"/>
        <end position="198"/>
    </location>
</feature>
<evidence type="ECO:0000256" key="4">
    <source>
        <dbReference type="ARBA" id="ARBA00022475"/>
    </source>
</evidence>
<dbReference type="Pfam" id="PF00528">
    <property type="entry name" value="BPD_transp_1"/>
    <property type="match status" value="1"/>
</dbReference>
<dbReference type="RefSeq" id="WP_116554696.1">
    <property type="nucleotide sequence ID" value="NZ_QCZG01000017.1"/>
</dbReference>
<comment type="caution">
    <text evidence="10">The sequence shown here is derived from an EMBL/GenBank/DDBJ whole genome shotgun (WGS) entry which is preliminary data.</text>
</comment>
<accession>A0A2U1K213</accession>
<keyword evidence="7 8" id="KW-0472">Membrane</keyword>
<comment type="caution">
    <text evidence="8">Lacks conserved residue(s) required for the propagation of feature annotation.</text>
</comment>
<feature type="transmembrane region" description="Helical" evidence="8">
    <location>
        <begin position="264"/>
        <end position="284"/>
    </location>
</feature>
<dbReference type="PROSITE" id="PS50928">
    <property type="entry name" value="ABC_TM1"/>
    <property type="match status" value="1"/>
</dbReference>
<keyword evidence="11" id="KW-1185">Reference proteome</keyword>
<name>A0A2U1K213_9BACI</name>
<evidence type="ECO:0000256" key="3">
    <source>
        <dbReference type="ARBA" id="ARBA00022448"/>
    </source>
</evidence>
<evidence type="ECO:0000256" key="1">
    <source>
        <dbReference type="ARBA" id="ARBA00004651"/>
    </source>
</evidence>
<evidence type="ECO:0000256" key="2">
    <source>
        <dbReference type="ARBA" id="ARBA00007069"/>
    </source>
</evidence>
<keyword evidence="5 8" id="KW-0812">Transmembrane</keyword>
<dbReference type="PANTHER" id="PTHR43470:SF4">
    <property type="entry name" value="ABC TRANSPORTER PERMEASE PROTEIN YQGI-RELATED"/>
    <property type="match status" value="1"/>
</dbReference>
<evidence type="ECO:0000313" key="11">
    <source>
        <dbReference type="Proteomes" id="UP000245998"/>
    </source>
</evidence>
<keyword evidence="4 8" id="KW-1003">Cell membrane</keyword>
<evidence type="ECO:0000256" key="5">
    <source>
        <dbReference type="ARBA" id="ARBA00022692"/>
    </source>
</evidence>
<comment type="similarity">
    <text evidence="2 8">Belongs to the binding-protein-dependent transport system permease family. CysTW subfamily.</text>
</comment>
<dbReference type="EMBL" id="QCZG01000017">
    <property type="protein sequence ID" value="PWA11234.1"/>
    <property type="molecule type" value="Genomic_DNA"/>
</dbReference>
<protein>
    <recommendedName>
        <fullName evidence="8">Phosphate transport system permease protein PstA</fullName>
    </recommendedName>
</protein>